<dbReference type="PANTHER" id="PTHR33993">
    <property type="entry name" value="GLYOXALASE-RELATED"/>
    <property type="match status" value="1"/>
</dbReference>
<dbReference type="OrthoDB" id="9793039at2"/>
<dbReference type="InterPro" id="IPR004360">
    <property type="entry name" value="Glyas_Fos-R_dOase_dom"/>
</dbReference>
<dbReference type="SUPFAM" id="SSF54593">
    <property type="entry name" value="Glyoxalase/Bleomycin resistance protein/Dihydroxybiphenyl dioxygenase"/>
    <property type="match status" value="1"/>
</dbReference>
<accession>A0A542WZ89</accession>
<dbReference type="PROSITE" id="PS51819">
    <property type="entry name" value="VOC"/>
    <property type="match status" value="1"/>
</dbReference>
<dbReference type="InterPro" id="IPR052164">
    <property type="entry name" value="Anthracycline_SecMetBiosynth"/>
</dbReference>
<evidence type="ECO:0000313" key="2">
    <source>
        <dbReference type="EMBL" id="TQL28885.1"/>
    </source>
</evidence>
<evidence type="ECO:0000259" key="1">
    <source>
        <dbReference type="PROSITE" id="PS51819"/>
    </source>
</evidence>
<dbReference type="Gene3D" id="3.10.180.10">
    <property type="entry name" value="2,3-Dihydroxybiphenyl 1,2-Dioxygenase, domain 1"/>
    <property type="match status" value="2"/>
</dbReference>
<dbReference type="RefSeq" id="WP_142007656.1">
    <property type="nucleotide sequence ID" value="NZ_CAJTBP010000001.1"/>
</dbReference>
<name>A0A542WZ89_9MICO</name>
<sequence>MPTRDTAWPDGSPCWADLSVEDLGSAKRRYGHLFGWDTDDSPGGDEGYVTCLKNGRAAAGIMERTSAEEPSAWLTYLATSDVDATTQRVVEAGGAVIEEPKDVGRGAGRLAVVRDASGGVLALWGAGAHTGFQVFGEPGTVAACVLLTRDLQASRAFYEQVFGYTFGVEQGGLVTFLVDGQPAGAMHQADQLPDGVDAAWNVHFAVASRDATVAMAEMEDDTDILMSFDSPAGPEAVIRGPEGEVFNVTELPDTPPEE</sequence>
<dbReference type="EMBL" id="VFOK01000002">
    <property type="protein sequence ID" value="TQL28885.1"/>
    <property type="molecule type" value="Genomic_DNA"/>
</dbReference>
<dbReference type="PANTHER" id="PTHR33993:SF14">
    <property type="entry name" value="GB|AAF24581.1"/>
    <property type="match status" value="1"/>
</dbReference>
<dbReference type="Proteomes" id="UP000318336">
    <property type="component" value="Unassembled WGS sequence"/>
</dbReference>
<dbReference type="AlphaFoldDB" id="A0A542WZ89"/>
<evidence type="ECO:0000313" key="3">
    <source>
        <dbReference type="Proteomes" id="UP000318336"/>
    </source>
</evidence>
<dbReference type="InterPro" id="IPR029068">
    <property type="entry name" value="Glyas_Bleomycin-R_OHBP_Dase"/>
</dbReference>
<feature type="domain" description="VOC" evidence="1">
    <location>
        <begin position="12"/>
        <end position="126"/>
    </location>
</feature>
<dbReference type="InterPro" id="IPR037523">
    <property type="entry name" value="VOC_core"/>
</dbReference>
<gene>
    <name evidence="2" type="ORF">FB554_3193</name>
</gene>
<organism evidence="2 3">
    <name type="scientific">Barrientosiimonas humi</name>
    <dbReference type="NCBI Taxonomy" id="999931"/>
    <lineage>
        <taxon>Bacteria</taxon>
        <taxon>Bacillati</taxon>
        <taxon>Actinomycetota</taxon>
        <taxon>Actinomycetes</taxon>
        <taxon>Micrococcales</taxon>
        <taxon>Dermacoccaceae</taxon>
        <taxon>Barrientosiimonas</taxon>
    </lineage>
</organism>
<comment type="caution">
    <text evidence="2">The sequence shown here is derived from an EMBL/GenBank/DDBJ whole genome shotgun (WGS) entry which is preliminary data.</text>
</comment>
<proteinExistence type="predicted"/>
<dbReference type="Pfam" id="PF00903">
    <property type="entry name" value="Glyoxalase"/>
    <property type="match status" value="1"/>
</dbReference>
<reference evidence="2 3" key="1">
    <citation type="submission" date="2019-06" db="EMBL/GenBank/DDBJ databases">
        <title>Sequencing the genomes of 1000 actinobacteria strains.</title>
        <authorList>
            <person name="Klenk H.-P."/>
        </authorList>
    </citation>
    <scope>NUCLEOTIDE SEQUENCE [LARGE SCALE GENOMIC DNA]</scope>
    <source>
        <strain evidence="2 3">DSM 24617</strain>
    </source>
</reference>
<protein>
    <recommendedName>
        <fullName evidence="1">VOC domain-containing protein</fullName>
    </recommendedName>
</protein>
<keyword evidence="3" id="KW-1185">Reference proteome</keyword>
<dbReference type="CDD" id="cd07247">
    <property type="entry name" value="SgaA_N_like"/>
    <property type="match status" value="1"/>
</dbReference>